<gene>
    <name evidence="1" type="ORF">I573_00870</name>
</gene>
<proteinExistence type="predicted"/>
<sequence>MKQSIYIHIDTTSNIVMTRGLQAADFHTGIIHPPKNLLLLNPASTYGDYESHTGLKIVRGVDAVEQYAQIVTKQRLGEENKWIDFSDLSMLRELSPLEVSELLYFGHMRTHLRSPFFYKLQNNFVYFDLPQRVSRIYYRYLDEFYRVLAGKIKRQTLERVNDKRTFFKRPIPVADVPLEIIKQLHEYTKEGLVLSFDQATTDTHEFHLPLYLADQELVSNKEISLERYAGELIYQLQDRSWTLHLSDAPASFMSFI</sequence>
<organism evidence="1 2">
    <name type="scientific">Enterococcus sulfureus ATCC 49903</name>
    <dbReference type="NCBI Taxonomy" id="1140003"/>
    <lineage>
        <taxon>Bacteria</taxon>
        <taxon>Bacillati</taxon>
        <taxon>Bacillota</taxon>
        <taxon>Bacilli</taxon>
        <taxon>Lactobacillales</taxon>
        <taxon>Enterococcaceae</taxon>
        <taxon>Enterococcus</taxon>
    </lineage>
</organism>
<keyword evidence="2" id="KW-1185">Reference proteome</keyword>
<dbReference type="PATRIC" id="fig|1140003.3.peg.1658"/>
<comment type="caution">
    <text evidence="1">The sequence shown here is derived from an EMBL/GenBank/DDBJ whole genome shotgun (WGS) entry which is preliminary data.</text>
</comment>
<evidence type="ECO:0000313" key="2">
    <source>
        <dbReference type="Proteomes" id="UP000015961"/>
    </source>
</evidence>
<name>S0NWZ7_9ENTE</name>
<dbReference type="STRING" id="1140003.OMY_01720"/>
<dbReference type="OrthoDB" id="8704087at2"/>
<evidence type="ECO:0000313" key="1">
    <source>
        <dbReference type="EMBL" id="EOT86117.1"/>
    </source>
</evidence>
<dbReference type="eggNOG" id="ENOG5030E1E">
    <property type="taxonomic scope" value="Bacteria"/>
</dbReference>
<dbReference type="EMBL" id="ASWO01000003">
    <property type="protein sequence ID" value="EOT86117.1"/>
    <property type="molecule type" value="Genomic_DNA"/>
</dbReference>
<accession>S0NWZ7</accession>
<reference evidence="1 2" key="1">
    <citation type="submission" date="2013-03" db="EMBL/GenBank/DDBJ databases">
        <title>The Genome Sequence of Enterococcus sulfureus ATCC_49903 (PacBio/Illumina hybrid assembly).</title>
        <authorList>
            <consortium name="The Broad Institute Genomics Platform"/>
            <consortium name="The Broad Institute Genome Sequencing Center for Infectious Disease"/>
            <person name="Earl A."/>
            <person name="Russ C."/>
            <person name="Gilmore M."/>
            <person name="Surin D."/>
            <person name="Walker B."/>
            <person name="Young S."/>
            <person name="Zeng Q."/>
            <person name="Gargeya S."/>
            <person name="Fitzgerald M."/>
            <person name="Haas B."/>
            <person name="Abouelleil A."/>
            <person name="Allen A.W."/>
            <person name="Alvarado L."/>
            <person name="Arachchi H.M."/>
            <person name="Berlin A.M."/>
            <person name="Chapman S.B."/>
            <person name="Gainer-Dewar J."/>
            <person name="Goldberg J."/>
            <person name="Griggs A."/>
            <person name="Gujja S."/>
            <person name="Hansen M."/>
            <person name="Howarth C."/>
            <person name="Imamovic A."/>
            <person name="Ireland A."/>
            <person name="Larimer J."/>
            <person name="McCowan C."/>
            <person name="Murphy C."/>
            <person name="Pearson M."/>
            <person name="Poon T.W."/>
            <person name="Priest M."/>
            <person name="Roberts A."/>
            <person name="Saif S."/>
            <person name="Shea T."/>
            <person name="Sisk P."/>
            <person name="Sykes S."/>
            <person name="Wortman J."/>
            <person name="Nusbaum C."/>
            <person name="Birren B."/>
        </authorList>
    </citation>
    <scope>NUCLEOTIDE SEQUENCE [LARGE SCALE GENOMIC DNA]</scope>
    <source>
        <strain evidence="1 2">ATCC 49903</strain>
    </source>
</reference>
<dbReference type="RefSeq" id="WP_016186157.1">
    <property type="nucleotide sequence ID" value="NZ_ASWO01000003.1"/>
</dbReference>
<dbReference type="Proteomes" id="UP000015961">
    <property type="component" value="Unassembled WGS sequence"/>
</dbReference>
<protein>
    <submittedName>
        <fullName evidence="1">Uncharacterized protein</fullName>
    </submittedName>
</protein>
<dbReference type="AlphaFoldDB" id="S0NWZ7"/>